<proteinExistence type="predicted"/>
<dbReference type="Proteomes" id="UP001221757">
    <property type="component" value="Unassembled WGS sequence"/>
</dbReference>
<feature type="region of interest" description="Disordered" evidence="1">
    <location>
        <begin position="266"/>
        <end position="299"/>
    </location>
</feature>
<feature type="compositionally biased region" description="Low complexity" evidence="1">
    <location>
        <begin position="279"/>
        <end position="298"/>
    </location>
</feature>
<reference evidence="2" key="1">
    <citation type="submission" date="2023-03" db="EMBL/GenBank/DDBJ databases">
        <title>Massive genome expansion in bonnet fungi (Mycena s.s.) driven by repeated elements and novel gene families across ecological guilds.</title>
        <authorList>
            <consortium name="Lawrence Berkeley National Laboratory"/>
            <person name="Harder C.B."/>
            <person name="Miyauchi S."/>
            <person name="Viragh M."/>
            <person name="Kuo A."/>
            <person name="Thoen E."/>
            <person name="Andreopoulos B."/>
            <person name="Lu D."/>
            <person name="Skrede I."/>
            <person name="Drula E."/>
            <person name="Henrissat B."/>
            <person name="Morin E."/>
            <person name="Kohler A."/>
            <person name="Barry K."/>
            <person name="LaButti K."/>
            <person name="Morin E."/>
            <person name="Salamov A."/>
            <person name="Lipzen A."/>
            <person name="Mereny Z."/>
            <person name="Hegedus B."/>
            <person name="Baldrian P."/>
            <person name="Stursova M."/>
            <person name="Weitz H."/>
            <person name="Taylor A."/>
            <person name="Grigoriev I.V."/>
            <person name="Nagy L.G."/>
            <person name="Martin F."/>
            <person name="Kauserud H."/>
        </authorList>
    </citation>
    <scope>NUCLEOTIDE SEQUENCE</scope>
    <source>
        <strain evidence="2">CBHHK067</strain>
    </source>
</reference>
<organism evidence="2 3">
    <name type="scientific">Mycena rosella</name>
    <name type="common">Pink bonnet</name>
    <name type="synonym">Agaricus rosellus</name>
    <dbReference type="NCBI Taxonomy" id="1033263"/>
    <lineage>
        <taxon>Eukaryota</taxon>
        <taxon>Fungi</taxon>
        <taxon>Dikarya</taxon>
        <taxon>Basidiomycota</taxon>
        <taxon>Agaricomycotina</taxon>
        <taxon>Agaricomycetes</taxon>
        <taxon>Agaricomycetidae</taxon>
        <taxon>Agaricales</taxon>
        <taxon>Marasmiineae</taxon>
        <taxon>Mycenaceae</taxon>
        <taxon>Mycena</taxon>
    </lineage>
</organism>
<protein>
    <submittedName>
        <fullName evidence="2">Uncharacterized protein</fullName>
    </submittedName>
</protein>
<dbReference type="AlphaFoldDB" id="A0AAD7CNC3"/>
<evidence type="ECO:0000313" key="3">
    <source>
        <dbReference type="Proteomes" id="UP001221757"/>
    </source>
</evidence>
<gene>
    <name evidence="2" type="ORF">B0H17DRAFT_1146680</name>
</gene>
<sequence length="448" mass="48297">MIANAASEDVGTKTESVSSTICMLPQLFTQVGVNIMGAEDDPSTRALLLEFRVRAAEGPAQMRAEEVMGRSMEASLEGQQFGQQHSLESDLDSNLTFSVSFQPFGCIRFWRDHRAFIFKTPTGNDSNHDHIAQIRADPSFSLGRPDHTQNRRHPATCRRPVKDGPSSSKKIAAHRAPLGGITNSATRVHKKVTVSPASFPLHLPSPKSQVDAPLAHRVQPVEKPVQPVPAADAKVAGPGSFDWEREKVRRLEEARTFSEALKAHRRCSLLTPPPPPASSPTTSLTRHVSAPHASSHSARGALSSVVGDLYVRFVIEDDDEDDEQVTDTLVAAREDPMALTVPVAPLWGDEHVPFVIGDDDEDKDGTDGALEEHAAPGIFDTSLPSLSASSADSLTSVLDALETGLNSPLWLALPSLAELQARRGGKAEDGDDGDADHWSDAVSLEDYA</sequence>
<feature type="region of interest" description="Disordered" evidence="1">
    <location>
        <begin position="139"/>
        <end position="169"/>
    </location>
</feature>
<evidence type="ECO:0000313" key="2">
    <source>
        <dbReference type="EMBL" id="KAJ7654745.1"/>
    </source>
</evidence>
<name>A0AAD7CNC3_MYCRO</name>
<evidence type="ECO:0000256" key="1">
    <source>
        <dbReference type="SAM" id="MobiDB-lite"/>
    </source>
</evidence>
<feature type="region of interest" description="Disordered" evidence="1">
    <location>
        <begin position="421"/>
        <end position="448"/>
    </location>
</feature>
<dbReference type="EMBL" id="JARKIE010000319">
    <property type="protein sequence ID" value="KAJ7654745.1"/>
    <property type="molecule type" value="Genomic_DNA"/>
</dbReference>
<keyword evidence="3" id="KW-1185">Reference proteome</keyword>
<accession>A0AAD7CNC3</accession>
<comment type="caution">
    <text evidence="2">The sequence shown here is derived from an EMBL/GenBank/DDBJ whole genome shotgun (WGS) entry which is preliminary data.</text>
</comment>